<evidence type="ECO:0000256" key="1">
    <source>
        <dbReference type="SAM" id="Phobius"/>
    </source>
</evidence>
<dbReference type="Proteomes" id="UP000231990">
    <property type="component" value="Unassembled WGS sequence"/>
</dbReference>
<accession>A0A2M9ZIM2</accession>
<dbReference type="RefSeq" id="WP_100734110.1">
    <property type="nucleotide sequence ID" value="NZ_NPDZ01000017.1"/>
</dbReference>
<dbReference type="AlphaFoldDB" id="A0A2M9ZIM2"/>
<evidence type="ECO:0008006" key="4">
    <source>
        <dbReference type="Google" id="ProtNLM"/>
    </source>
</evidence>
<keyword evidence="1" id="KW-1133">Transmembrane helix</keyword>
<organism evidence="2 3">
    <name type="scientific">Leptospira perolatii</name>
    <dbReference type="NCBI Taxonomy" id="2023191"/>
    <lineage>
        <taxon>Bacteria</taxon>
        <taxon>Pseudomonadati</taxon>
        <taxon>Spirochaetota</taxon>
        <taxon>Spirochaetia</taxon>
        <taxon>Leptospirales</taxon>
        <taxon>Leptospiraceae</taxon>
        <taxon>Leptospira</taxon>
    </lineage>
</organism>
<sequence length="176" mass="20560">MWEKLEPRERLLILIAAGLLVFMVLFLVGRKIYLMRKDLGERVMETSSDSQTLDKILQEYTYFTTLDTTGGERDPSEFYGKLDPLFVQYGLKERISTMKDHTKEIDKKYQAIIIDVNFRGVPLESVMKLIYEIDKNKRVNARVEYLQINKPYQDKNAYDVNMKLAAYSASTKARPN</sequence>
<evidence type="ECO:0000313" key="3">
    <source>
        <dbReference type="Proteomes" id="UP000231990"/>
    </source>
</evidence>
<comment type="caution">
    <text evidence="2">The sequence shown here is derived from an EMBL/GenBank/DDBJ whole genome shotgun (WGS) entry which is preliminary data.</text>
</comment>
<keyword evidence="1" id="KW-0472">Membrane</keyword>
<dbReference type="EMBL" id="NPDZ01000017">
    <property type="protein sequence ID" value="PJZ71861.1"/>
    <property type="molecule type" value="Genomic_DNA"/>
</dbReference>
<protein>
    <recommendedName>
        <fullName evidence="4">Type II secretion system protein M</fullName>
    </recommendedName>
</protein>
<proteinExistence type="predicted"/>
<feature type="transmembrane region" description="Helical" evidence="1">
    <location>
        <begin position="12"/>
        <end position="29"/>
    </location>
</feature>
<name>A0A2M9ZIM2_9LEPT</name>
<keyword evidence="1" id="KW-0812">Transmembrane</keyword>
<reference evidence="2 3" key="1">
    <citation type="submission" date="2017-07" db="EMBL/GenBank/DDBJ databases">
        <title>Leptospira spp. isolated from tropical soils.</title>
        <authorList>
            <person name="Thibeaux R."/>
            <person name="Iraola G."/>
            <person name="Ferres I."/>
            <person name="Bierque E."/>
            <person name="Girault D."/>
            <person name="Soupe-Gilbert M.-E."/>
            <person name="Picardeau M."/>
            <person name="Goarant C."/>
        </authorList>
    </citation>
    <scope>NUCLEOTIDE SEQUENCE [LARGE SCALE GENOMIC DNA]</scope>
    <source>
        <strain evidence="2 3">FH1-B-B1</strain>
    </source>
</reference>
<evidence type="ECO:0000313" key="2">
    <source>
        <dbReference type="EMBL" id="PJZ71861.1"/>
    </source>
</evidence>
<gene>
    <name evidence="2" type="ORF">CH373_17195</name>
</gene>